<dbReference type="GO" id="GO:0008061">
    <property type="term" value="F:chitin binding"/>
    <property type="evidence" value="ECO:0007669"/>
    <property type="project" value="UniProtKB-UniRule"/>
</dbReference>
<name>A0ABD3N7X2_9STRA</name>
<dbReference type="Proteomes" id="UP001530400">
    <property type="component" value="Unassembled WGS sequence"/>
</dbReference>
<evidence type="ECO:0000256" key="9">
    <source>
        <dbReference type="SAM" id="SignalP"/>
    </source>
</evidence>
<dbReference type="InterPro" id="IPR001223">
    <property type="entry name" value="Glyco_hydro18_cat"/>
</dbReference>
<feature type="disulfide bond" evidence="5">
    <location>
        <begin position="147"/>
        <end position="151"/>
    </location>
</feature>
<keyword evidence="4 6" id="KW-0326">Glycosidase</keyword>
<dbReference type="PROSITE" id="PS51910">
    <property type="entry name" value="GH18_2"/>
    <property type="match status" value="1"/>
</dbReference>
<evidence type="ECO:0000256" key="4">
    <source>
        <dbReference type="ARBA" id="ARBA00023295"/>
    </source>
</evidence>
<comment type="caution">
    <text evidence="12">The sequence shown here is derived from an EMBL/GenBank/DDBJ whole genome shotgun (WGS) entry which is preliminary data.</text>
</comment>
<keyword evidence="3 5" id="KW-1015">Disulfide bond</keyword>
<organism evidence="12 13">
    <name type="scientific">Cyclotella atomus</name>
    <dbReference type="NCBI Taxonomy" id="382360"/>
    <lineage>
        <taxon>Eukaryota</taxon>
        <taxon>Sar</taxon>
        <taxon>Stramenopiles</taxon>
        <taxon>Ochrophyta</taxon>
        <taxon>Bacillariophyta</taxon>
        <taxon>Coscinodiscophyceae</taxon>
        <taxon>Thalassiosirophycidae</taxon>
        <taxon>Stephanodiscales</taxon>
        <taxon>Stephanodiscaceae</taxon>
        <taxon>Cyclotella</taxon>
    </lineage>
</organism>
<evidence type="ECO:0000259" key="10">
    <source>
        <dbReference type="PROSITE" id="PS50941"/>
    </source>
</evidence>
<dbReference type="SUPFAM" id="SSF51445">
    <property type="entry name" value="(Trans)glycosidases"/>
    <property type="match status" value="1"/>
</dbReference>
<keyword evidence="2 6" id="KW-0378">Hydrolase</keyword>
<evidence type="ECO:0000259" key="11">
    <source>
        <dbReference type="PROSITE" id="PS51910"/>
    </source>
</evidence>
<dbReference type="SUPFAM" id="SSF57016">
    <property type="entry name" value="Plant lectins/antimicrobial peptides"/>
    <property type="match status" value="2"/>
</dbReference>
<dbReference type="AlphaFoldDB" id="A0ABD3N7X2"/>
<feature type="signal peptide" evidence="9">
    <location>
        <begin position="1"/>
        <end position="24"/>
    </location>
</feature>
<dbReference type="CDD" id="cd00035">
    <property type="entry name" value="ChtBD1"/>
    <property type="match status" value="2"/>
</dbReference>
<dbReference type="InterPro" id="IPR036861">
    <property type="entry name" value="Endochitinase-like_sf"/>
</dbReference>
<evidence type="ECO:0000313" key="13">
    <source>
        <dbReference type="Proteomes" id="UP001530400"/>
    </source>
</evidence>
<evidence type="ECO:0000256" key="5">
    <source>
        <dbReference type="PROSITE-ProRule" id="PRU00261"/>
    </source>
</evidence>
<dbReference type="PANTHER" id="PTHR47849">
    <property type="entry name" value="CHITIN-BINDING LECTIN 1"/>
    <property type="match status" value="1"/>
</dbReference>
<feature type="disulfide bond" evidence="5">
    <location>
        <begin position="56"/>
        <end position="68"/>
    </location>
</feature>
<dbReference type="PROSITE" id="PS01095">
    <property type="entry name" value="GH18_1"/>
    <property type="match status" value="1"/>
</dbReference>
<dbReference type="Pfam" id="PF00187">
    <property type="entry name" value="Chitin_bind_1"/>
    <property type="match status" value="1"/>
</dbReference>
<dbReference type="SMART" id="SM00270">
    <property type="entry name" value="ChtBD1"/>
    <property type="match status" value="2"/>
</dbReference>
<evidence type="ECO:0000256" key="8">
    <source>
        <dbReference type="SAM" id="MobiDB-lite"/>
    </source>
</evidence>
<dbReference type="InterPro" id="IPR017853">
    <property type="entry name" value="GH"/>
</dbReference>
<dbReference type="InterPro" id="IPR001579">
    <property type="entry name" value="Glyco_hydro_18_chit_AS"/>
</dbReference>
<proteinExistence type="inferred from homology"/>
<dbReference type="Gene3D" id="3.20.20.80">
    <property type="entry name" value="Glycosidases"/>
    <property type="match status" value="1"/>
</dbReference>
<feature type="disulfide bond" evidence="5">
    <location>
        <begin position="129"/>
        <end position="143"/>
    </location>
</feature>
<feature type="region of interest" description="Disordered" evidence="8">
    <location>
        <begin position="159"/>
        <end position="186"/>
    </location>
</feature>
<evidence type="ECO:0000256" key="7">
    <source>
        <dbReference type="RuleBase" id="RU004453"/>
    </source>
</evidence>
<evidence type="ECO:0000256" key="3">
    <source>
        <dbReference type="ARBA" id="ARBA00023157"/>
    </source>
</evidence>
<keyword evidence="9" id="KW-0732">Signal</keyword>
<feature type="domain" description="Chitin-binding type-1" evidence="10">
    <location>
        <begin position="115"/>
        <end position="153"/>
    </location>
</feature>
<feature type="disulfide bond" evidence="5">
    <location>
        <begin position="79"/>
        <end position="83"/>
    </location>
</feature>
<dbReference type="Gene3D" id="3.30.60.10">
    <property type="entry name" value="Endochitinase-like"/>
    <property type="match status" value="2"/>
</dbReference>
<feature type="chain" id="PRO_5044854940" description="Chitinase" evidence="9">
    <location>
        <begin position="25"/>
        <end position="462"/>
    </location>
</feature>
<dbReference type="EMBL" id="JALLPJ020001274">
    <property type="protein sequence ID" value="KAL3772120.1"/>
    <property type="molecule type" value="Genomic_DNA"/>
</dbReference>
<sequence>MNLSRAALSTAIFGHISLLTAVQGAKPTPPTAPTPTPPTSSTCAAVTKTCGANKPCNNGQCCSQWGYCGTGNAYCGTCCQYGCPTSPTTPTVTLPPTKQPPPPTNNPPSTCPAVSAACGPGNPCSGGLCCSEWGYCGSTEAYCGTCCQSNCWAPTPTPPTNPPPTTTTTSTSSASPPTGSPPSTASNEDSRLIAYLVIAFAVSYTWAPDRYLCNTQCNIADVLPTCGNQNRPDLINEWRNKGKKVILSFGGAGMGGSWSGDPNNCWDYCFGKEEALSTSLVNLVNNHNLDGVDIDYEYCYDVGGLQAGRCGQRSGDYSDLKAQTFLDSLTRKLRVKLDVLQGTNGYNRGRYEVTHAPMDSDISRTDSKYYQILKARNADLDFLMPQFYNGVTRPAVDRVYGTGAGSMSAVSIFDILANGVFQAEPHKVVFGFCISDCGGTGSNANADQAVQVLSDLKAYNQG</sequence>
<comment type="similarity">
    <text evidence="7">Belongs to the glycosyl hydrolase 18 family.</text>
</comment>
<keyword evidence="13" id="KW-1185">Reference proteome</keyword>
<feature type="domain" description="Chitin-binding type-1" evidence="10">
    <location>
        <begin position="47"/>
        <end position="85"/>
    </location>
</feature>
<reference evidence="12 13" key="1">
    <citation type="submission" date="2024-10" db="EMBL/GenBank/DDBJ databases">
        <title>Updated reference genomes for cyclostephanoid diatoms.</title>
        <authorList>
            <person name="Roberts W.R."/>
            <person name="Alverson A.J."/>
        </authorList>
    </citation>
    <scope>NUCLEOTIDE SEQUENCE [LARGE SCALE GENOMIC DNA]</scope>
    <source>
        <strain evidence="12 13">AJA010-31</strain>
    </source>
</reference>
<feature type="non-terminal residue" evidence="12">
    <location>
        <position position="462"/>
    </location>
</feature>
<dbReference type="Pfam" id="PF00704">
    <property type="entry name" value="Glyco_hydro_18"/>
    <property type="match status" value="1"/>
</dbReference>
<feature type="compositionally biased region" description="Low complexity" evidence="8">
    <location>
        <begin position="166"/>
        <end position="186"/>
    </location>
</feature>
<dbReference type="GO" id="GO:0016798">
    <property type="term" value="F:hydrolase activity, acting on glycosyl bonds"/>
    <property type="evidence" value="ECO:0007669"/>
    <property type="project" value="UniProtKB-KW"/>
</dbReference>
<dbReference type="InterPro" id="IPR018371">
    <property type="entry name" value="Chitin-binding_1_CS"/>
</dbReference>
<dbReference type="InterPro" id="IPR001002">
    <property type="entry name" value="Chitin-bd_1"/>
</dbReference>
<accession>A0ABD3N7X2</accession>
<evidence type="ECO:0000256" key="6">
    <source>
        <dbReference type="RuleBase" id="RU000489"/>
    </source>
</evidence>
<protein>
    <recommendedName>
        <fullName evidence="14">Chitinase</fullName>
    </recommendedName>
</protein>
<comment type="caution">
    <text evidence="5">Lacks conserved residue(s) required for the propagation of feature annotation.</text>
</comment>
<dbReference type="PROSITE" id="PS00026">
    <property type="entry name" value="CHIT_BIND_I_1"/>
    <property type="match status" value="1"/>
</dbReference>
<feature type="domain" description="GH18" evidence="11">
    <location>
        <begin position="164"/>
        <end position="462"/>
    </location>
</feature>
<feature type="disulfide bond" evidence="5">
    <location>
        <begin position="124"/>
        <end position="136"/>
    </location>
</feature>
<feature type="disulfide bond" evidence="5">
    <location>
        <begin position="61"/>
        <end position="75"/>
    </location>
</feature>
<dbReference type="PROSITE" id="PS50941">
    <property type="entry name" value="CHIT_BIND_I_2"/>
    <property type="match status" value="2"/>
</dbReference>
<evidence type="ECO:0008006" key="14">
    <source>
        <dbReference type="Google" id="ProtNLM"/>
    </source>
</evidence>
<gene>
    <name evidence="12" type="ORF">ACHAWO_013525</name>
</gene>
<evidence type="ECO:0000313" key="12">
    <source>
        <dbReference type="EMBL" id="KAL3772120.1"/>
    </source>
</evidence>
<keyword evidence="1 5" id="KW-0147">Chitin-binding</keyword>
<evidence type="ECO:0000256" key="2">
    <source>
        <dbReference type="ARBA" id="ARBA00022801"/>
    </source>
</evidence>
<evidence type="ECO:0000256" key="1">
    <source>
        <dbReference type="ARBA" id="ARBA00022669"/>
    </source>
</evidence>